<dbReference type="AlphaFoldDB" id="A0A6A6Z717"/>
<dbReference type="Proteomes" id="UP000504636">
    <property type="component" value="Unplaced"/>
</dbReference>
<accession>A0A6A6Z717</accession>
<sequence length="236" mass="25377">MSSTTPPPPKSFTTQILTKSDLLSQPTLNNATISLINAAFSTHKSRDPDAWDNTISRFPPSARPVDPGLANVLGADGLCAIVCDAETGAVVASASVTRWPGFSAVKTDGAAEDAADGSAWLDWEVKCVASLDQAEYRGQGVASRACAAVEEALRARMVGGGEGLRMWIMCNEERIGAYWRRRGYGDVLQMVPPVGAWGSRREFVVAILVKEKGGHVEVDKGRLREWLEGLFEVKGK</sequence>
<evidence type="ECO:0000313" key="2">
    <source>
        <dbReference type="Proteomes" id="UP000504636"/>
    </source>
</evidence>
<dbReference type="InterPro" id="IPR016181">
    <property type="entry name" value="Acyl_CoA_acyltransferase"/>
</dbReference>
<dbReference type="EMBL" id="MU003693">
    <property type="protein sequence ID" value="KAF2816463.1"/>
    <property type="molecule type" value="Genomic_DNA"/>
</dbReference>
<dbReference type="OrthoDB" id="3794209at2759"/>
<dbReference type="GeneID" id="54459783"/>
<proteinExistence type="predicted"/>
<reference evidence="3" key="2">
    <citation type="submission" date="2020-04" db="EMBL/GenBank/DDBJ databases">
        <authorList>
            <consortium name="NCBI Genome Project"/>
        </authorList>
    </citation>
    <scope>NUCLEOTIDE SEQUENCE</scope>
    <source>
        <strain evidence="3">CBS 304.34</strain>
    </source>
</reference>
<organism evidence="1">
    <name type="scientific">Mytilinidion resinicola</name>
    <dbReference type="NCBI Taxonomy" id="574789"/>
    <lineage>
        <taxon>Eukaryota</taxon>
        <taxon>Fungi</taxon>
        <taxon>Dikarya</taxon>
        <taxon>Ascomycota</taxon>
        <taxon>Pezizomycotina</taxon>
        <taxon>Dothideomycetes</taxon>
        <taxon>Pleosporomycetidae</taxon>
        <taxon>Mytilinidiales</taxon>
        <taxon>Mytilinidiaceae</taxon>
        <taxon>Mytilinidion</taxon>
    </lineage>
</organism>
<name>A0A6A6Z717_9PEZI</name>
<reference evidence="3" key="3">
    <citation type="submission" date="2025-04" db="UniProtKB">
        <authorList>
            <consortium name="RefSeq"/>
        </authorList>
    </citation>
    <scope>IDENTIFICATION</scope>
    <source>
        <strain evidence="3">CBS 304.34</strain>
    </source>
</reference>
<gene>
    <name evidence="1 3" type="ORF">BDZ99DRAFT_458331</name>
</gene>
<dbReference type="Gene3D" id="3.40.630.30">
    <property type="match status" value="1"/>
</dbReference>
<dbReference type="SUPFAM" id="SSF55729">
    <property type="entry name" value="Acyl-CoA N-acyltransferases (Nat)"/>
    <property type="match status" value="1"/>
</dbReference>
<evidence type="ECO:0008006" key="4">
    <source>
        <dbReference type="Google" id="ProtNLM"/>
    </source>
</evidence>
<dbReference type="RefSeq" id="XP_033583427.1">
    <property type="nucleotide sequence ID" value="XM_033718890.1"/>
</dbReference>
<evidence type="ECO:0000313" key="1">
    <source>
        <dbReference type="EMBL" id="KAF2816463.1"/>
    </source>
</evidence>
<protein>
    <recommendedName>
        <fullName evidence="4">N-acetyltransferase domain-containing protein</fullName>
    </recommendedName>
</protein>
<evidence type="ECO:0000313" key="3">
    <source>
        <dbReference type="RefSeq" id="XP_033583427.1"/>
    </source>
</evidence>
<keyword evidence="2" id="KW-1185">Reference proteome</keyword>
<reference evidence="1 3" key="1">
    <citation type="journal article" date="2020" name="Stud. Mycol.">
        <title>101 Dothideomycetes genomes: a test case for predicting lifestyles and emergence of pathogens.</title>
        <authorList>
            <person name="Haridas S."/>
            <person name="Albert R."/>
            <person name="Binder M."/>
            <person name="Bloem J."/>
            <person name="Labutti K."/>
            <person name="Salamov A."/>
            <person name="Andreopoulos B."/>
            <person name="Baker S."/>
            <person name="Barry K."/>
            <person name="Bills G."/>
            <person name="Bluhm B."/>
            <person name="Cannon C."/>
            <person name="Castanera R."/>
            <person name="Culley D."/>
            <person name="Daum C."/>
            <person name="Ezra D."/>
            <person name="Gonzalez J."/>
            <person name="Henrissat B."/>
            <person name="Kuo A."/>
            <person name="Liang C."/>
            <person name="Lipzen A."/>
            <person name="Lutzoni F."/>
            <person name="Magnuson J."/>
            <person name="Mondo S."/>
            <person name="Nolan M."/>
            <person name="Ohm R."/>
            <person name="Pangilinan J."/>
            <person name="Park H.-J."/>
            <person name="Ramirez L."/>
            <person name="Alfaro M."/>
            <person name="Sun H."/>
            <person name="Tritt A."/>
            <person name="Yoshinaga Y."/>
            <person name="Zwiers L.-H."/>
            <person name="Turgeon B."/>
            <person name="Goodwin S."/>
            <person name="Spatafora J."/>
            <person name="Crous P."/>
            <person name="Grigoriev I."/>
        </authorList>
    </citation>
    <scope>NUCLEOTIDE SEQUENCE</scope>
    <source>
        <strain evidence="1 3">CBS 304.34</strain>
    </source>
</reference>